<dbReference type="InterPro" id="IPR039659">
    <property type="entry name" value="SPT5"/>
</dbReference>
<dbReference type="PANTHER" id="PTHR11125:SF7">
    <property type="entry name" value="TRANSCRIPTION ELONGATION FACTOR SPT5"/>
    <property type="match status" value="1"/>
</dbReference>
<evidence type="ECO:0000259" key="2">
    <source>
        <dbReference type="SMART" id="SM00739"/>
    </source>
</evidence>
<sequence>MASRNPFLDLQAYASSDDEEVTPDVDSDDESVASGDDEGEGQWKIWDDNAAMWDDEDAPMDDDPDRLTGPAFLDDMEKRYDPQNKLKSRSPALVQSADDLLDKSALHSELLTKAMLMSEGKRLFWRVKCKPGQEIQIVFDIMNNFLPAVQLTARECIDLFVLEPEGSVGDLEDMIMSILEVDSIPDLLRPLIDEAVAKKAQRFGHSPLVTQSLHPESQTCLTSAPERAFQYLLLFAQSDFTIPEVEAELKKILQLDVLPAVWSTAIDAAVLEPGSDVDAAFRALNAMKSDLVPLSQEIVSLVSPPPQNVLSNAANSTSSTHSRSTDIYRLFSAFSIPDVSGSIYLEAYLGENPQNTPIIECLRHHPAVIKLGNVRLDRTSNLYHQQVSLQPIPTPEIGELLSLSPPSIKPFSWVKITRGRYKNDVGLVIRREISTAHRRLAVLLVPRLRKELSTPPSPPPHPNHPLVRAEKSTGRNEPSRSNARKVLGKRKRDQSLPQCLFARNEWAEGQGEGEWIQLKPNSYRMDGQEFEYDLLRSYLPYTSVTDIDVRMDVTTRSFFGNSQHPLLNSLHFPLPDNWLFYHNELVEVSVHAPLTEQQKLDPTLPRATYRKSGRIEQIESERCLVHLDDYDDDVPEEYTIASYGVKNLKKHDIEDTDIWVNKVNLTKIIFIGDYVEAMAGNEQGRYGFVVSRLGQQISVVEMASAHKELFSVDVNSCRVVQARNDGTVPWLNQHITVIRGQYRGHTGIIADVFPLSINSFTMVDVRLAGQTIRLRHDDVIETCSNKPLYQAFPLLPHQQGFQQASWSTMYAPTVIQPAFEGGRILPAQEYLFRQQRPPEPWIDKSVQVIKGPLKNKGFVKGVELFHRFKSGMQILVEFDYISAEHGANPRSYVDYSFVRDPVTGHPLHIRYPLSKRDRRYWRPLTTIPTVSVPALRAPPTPWFQPSPPSHTNTPIGPVLKGADPFHWSVDTRLNGKSFIAFYKPSDSSAKSEKEVVVTPNSTHGYVSCTRNGREHWRALPQEISIPADPARPIRAQYNTKPLLVVRGEHTGKHLRQIYFQSQKGLSERLITASVFEPWGEAEEDRREEHIVVRSEDCAVVPNDPNKEKWAELMASLKAIASKKRQR</sequence>
<dbReference type="Proteomes" id="UP001498398">
    <property type="component" value="Unassembled WGS sequence"/>
</dbReference>
<evidence type="ECO:0000256" key="1">
    <source>
        <dbReference type="SAM" id="MobiDB-lite"/>
    </source>
</evidence>
<feature type="domain" description="KOW" evidence="2">
    <location>
        <begin position="668"/>
        <end position="695"/>
    </location>
</feature>
<proteinExistence type="predicted"/>
<accession>A0ABR1JBA5</accession>
<dbReference type="EMBL" id="JBANRG010000021">
    <property type="protein sequence ID" value="KAK7456326.1"/>
    <property type="molecule type" value="Genomic_DNA"/>
</dbReference>
<feature type="compositionally biased region" description="Acidic residues" evidence="1">
    <location>
        <begin position="16"/>
        <end position="40"/>
    </location>
</feature>
<feature type="region of interest" description="Disordered" evidence="1">
    <location>
        <begin position="451"/>
        <end position="491"/>
    </location>
</feature>
<gene>
    <name evidence="3" type="ORF">VKT23_010573</name>
</gene>
<evidence type="ECO:0000313" key="4">
    <source>
        <dbReference type="Proteomes" id="UP001498398"/>
    </source>
</evidence>
<feature type="compositionally biased region" description="Basic and acidic residues" evidence="1">
    <location>
        <begin position="467"/>
        <end position="478"/>
    </location>
</feature>
<dbReference type="InterPro" id="IPR005824">
    <property type="entry name" value="KOW"/>
</dbReference>
<dbReference type="SMART" id="SM00739">
    <property type="entry name" value="KOW"/>
    <property type="match status" value="3"/>
</dbReference>
<protein>
    <recommendedName>
        <fullName evidence="2">KOW domain-containing protein</fullName>
    </recommendedName>
</protein>
<comment type="caution">
    <text evidence="3">The sequence shown here is derived from an EMBL/GenBank/DDBJ whole genome shotgun (WGS) entry which is preliminary data.</text>
</comment>
<name>A0ABR1JBA5_9AGAR</name>
<organism evidence="3 4">
    <name type="scientific">Marasmiellus scandens</name>
    <dbReference type="NCBI Taxonomy" id="2682957"/>
    <lineage>
        <taxon>Eukaryota</taxon>
        <taxon>Fungi</taxon>
        <taxon>Dikarya</taxon>
        <taxon>Basidiomycota</taxon>
        <taxon>Agaricomycotina</taxon>
        <taxon>Agaricomycetes</taxon>
        <taxon>Agaricomycetidae</taxon>
        <taxon>Agaricales</taxon>
        <taxon>Marasmiineae</taxon>
        <taxon>Omphalotaceae</taxon>
        <taxon>Marasmiellus</taxon>
    </lineage>
</organism>
<feature type="region of interest" description="Disordered" evidence="1">
    <location>
        <begin position="1"/>
        <end position="72"/>
    </location>
</feature>
<keyword evidence="4" id="KW-1185">Reference proteome</keyword>
<reference evidence="3 4" key="1">
    <citation type="submission" date="2024-01" db="EMBL/GenBank/DDBJ databases">
        <title>A draft genome for the cacao thread blight pathogen Marasmiellus scandens.</title>
        <authorList>
            <person name="Baruah I.K."/>
            <person name="Leung J."/>
            <person name="Bukari Y."/>
            <person name="Amoako-Attah I."/>
            <person name="Meinhardt L.W."/>
            <person name="Bailey B.A."/>
            <person name="Cohen S.P."/>
        </authorList>
    </citation>
    <scope>NUCLEOTIDE SEQUENCE [LARGE SCALE GENOMIC DNA]</scope>
    <source>
        <strain evidence="3 4">GH-19</strain>
    </source>
</reference>
<feature type="compositionally biased region" description="Basic residues" evidence="1">
    <location>
        <begin position="482"/>
        <end position="491"/>
    </location>
</feature>
<evidence type="ECO:0000313" key="3">
    <source>
        <dbReference type="EMBL" id="KAK7456326.1"/>
    </source>
</evidence>
<feature type="compositionally biased region" description="Acidic residues" evidence="1">
    <location>
        <begin position="53"/>
        <end position="64"/>
    </location>
</feature>
<feature type="domain" description="KOW" evidence="2">
    <location>
        <begin position="728"/>
        <end position="755"/>
    </location>
</feature>
<dbReference type="PANTHER" id="PTHR11125">
    <property type="entry name" value="SUPPRESSOR OF TY 5"/>
    <property type="match status" value="1"/>
</dbReference>
<feature type="domain" description="KOW" evidence="2">
    <location>
        <begin position="407"/>
        <end position="434"/>
    </location>
</feature>